<evidence type="ECO:0000256" key="7">
    <source>
        <dbReference type="PROSITE-ProRule" id="PRU00335"/>
    </source>
</evidence>
<dbReference type="AlphaFoldDB" id="A0A3A5KK70"/>
<evidence type="ECO:0000313" key="9">
    <source>
        <dbReference type="EMBL" id="RJT36302.1"/>
    </source>
</evidence>
<dbReference type="Gene3D" id="1.10.357.10">
    <property type="entry name" value="Tetracycline Repressor, domain 2"/>
    <property type="match status" value="1"/>
</dbReference>
<evidence type="ECO:0000256" key="6">
    <source>
        <dbReference type="ARBA" id="ARBA00024936"/>
    </source>
</evidence>
<dbReference type="OrthoDB" id="9809265at2"/>
<dbReference type="NCBIfam" id="NF001978">
    <property type="entry name" value="PRK00767.1"/>
    <property type="match status" value="1"/>
</dbReference>
<evidence type="ECO:0000259" key="8">
    <source>
        <dbReference type="PROSITE" id="PS50977"/>
    </source>
</evidence>
<dbReference type="Pfam" id="PF13977">
    <property type="entry name" value="TetR_C_6"/>
    <property type="match status" value="1"/>
</dbReference>
<protein>
    <submittedName>
        <fullName evidence="9">Transcriptional regulator BetI</fullName>
    </submittedName>
</protein>
<comment type="function">
    <text evidence="6">Repressor involved in the biosynthesis of the osmoprotectant glycine betaine. It represses transcription of the choline transporter BetT and the genes of BetAB involved in the synthesis of glycine betaine.</text>
</comment>
<dbReference type="UniPathway" id="UPA00529"/>
<dbReference type="InterPro" id="IPR009057">
    <property type="entry name" value="Homeodomain-like_sf"/>
</dbReference>
<keyword evidence="4 7" id="KW-0238">DNA-binding</keyword>
<comment type="pathway">
    <text evidence="1">Amine and polyamine biosynthesis; betaine biosynthesis via choline pathway [regulation].</text>
</comment>
<dbReference type="GO" id="GO:0000976">
    <property type="term" value="F:transcription cis-regulatory region binding"/>
    <property type="evidence" value="ECO:0007669"/>
    <property type="project" value="TreeGrafter"/>
</dbReference>
<dbReference type="NCBIfam" id="TIGR03384">
    <property type="entry name" value="betaine_BetI"/>
    <property type="match status" value="1"/>
</dbReference>
<keyword evidence="2" id="KW-0678">Repressor</keyword>
<sequence>MSICNREQVDSPVKLSRISDIRRRELRQAAFAVLEREGIAGATLEKVAAQAGASKGIVLHYFRNKQELFEHAMREANAVLCHAVIARLRRARTPMERLDAVIEGNFEEHLFLPPLCHAWLSLCAEVPRDDKLARIQKVIHARMRSNLLSGLRGLASSVEADDIALGVTALIDGLWLRLGLQPGSVSREQAIRQVKEYVAGRLAMRRPAAVGLASAG</sequence>
<gene>
    <name evidence="9" type="primary">betI</name>
    <name evidence="9" type="ORF">D3227_19520</name>
</gene>
<dbReference type="SUPFAM" id="SSF48498">
    <property type="entry name" value="Tetracyclin repressor-like, C-terminal domain"/>
    <property type="match status" value="1"/>
</dbReference>
<dbReference type="InterPro" id="IPR039538">
    <property type="entry name" value="BetI_C"/>
</dbReference>
<dbReference type="InterPro" id="IPR001647">
    <property type="entry name" value="HTH_TetR"/>
</dbReference>
<dbReference type="PROSITE" id="PS50977">
    <property type="entry name" value="HTH_TETR_2"/>
    <property type="match status" value="1"/>
</dbReference>
<comment type="caution">
    <text evidence="9">The sequence shown here is derived from an EMBL/GenBank/DDBJ whole genome shotgun (WGS) entry which is preliminary data.</text>
</comment>
<feature type="DNA-binding region" description="H-T-H motif" evidence="7">
    <location>
        <begin position="43"/>
        <end position="62"/>
    </location>
</feature>
<dbReference type="InterPro" id="IPR050109">
    <property type="entry name" value="HTH-type_TetR-like_transc_reg"/>
</dbReference>
<evidence type="ECO:0000256" key="3">
    <source>
        <dbReference type="ARBA" id="ARBA00023015"/>
    </source>
</evidence>
<keyword evidence="10" id="KW-1185">Reference proteome</keyword>
<dbReference type="PRINTS" id="PR00455">
    <property type="entry name" value="HTHTETR"/>
</dbReference>
<organism evidence="9 10">
    <name type="scientific">Mesorhizobium waimense</name>
    <dbReference type="NCBI Taxonomy" id="1300307"/>
    <lineage>
        <taxon>Bacteria</taxon>
        <taxon>Pseudomonadati</taxon>
        <taxon>Pseudomonadota</taxon>
        <taxon>Alphaproteobacteria</taxon>
        <taxon>Hyphomicrobiales</taxon>
        <taxon>Phyllobacteriaceae</taxon>
        <taxon>Mesorhizobium</taxon>
    </lineage>
</organism>
<evidence type="ECO:0000256" key="1">
    <source>
        <dbReference type="ARBA" id="ARBA00004719"/>
    </source>
</evidence>
<name>A0A3A5KK70_9HYPH</name>
<dbReference type="PANTHER" id="PTHR30055:SF234">
    <property type="entry name" value="HTH-TYPE TRANSCRIPTIONAL REGULATOR BETI"/>
    <property type="match status" value="1"/>
</dbReference>
<reference evidence="9 10" key="1">
    <citation type="submission" date="2018-09" db="EMBL/GenBank/DDBJ databases">
        <title>Mesorhizobium carmichaelinearum sp. nov. isolated from Carmichaelinea spp. root nodules in New Zealand.</title>
        <authorList>
            <person name="De Meyer S.E."/>
        </authorList>
    </citation>
    <scope>NUCLEOTIDE SEQUENCE [LARGE SCALE GENOMIC DNA]</scope>
    <source>
        <strain evidence="9 10">ICMP19557</strain>
    </source>
</reference>
<feature type="domain" description="HTH tetR-type" evidence="8">
    <location>
        <begin position="20"/>
        <end position="80"/>
    </location>
</feature>
<dbReference type="GO" id="GO:0019285">
    <property type="term" value="P:glycine betaine biosynthetic process from choline"/>
    <property type="evidence" value="ECO:0007669"/>
    <property type="project" value="UniProtKB-UniPathway"/>
</dbReference>
<dbReference type="SUPFAM" id="SSF46689">
    <property type="entry name" value="Homeodomain-like"/>
    <property type="match status" value="1"/>
</dbReference>
<dbReference type="EMBL" id="QZWZ01000015">
    <property type="protein sequence ID" value="RJT36302.1"/>
    <property type="molecule type" value="Genomic_DNA"/>
</dbReference>
<evidence type="ECO:0000256" key="4">
    <source>
        <dbReference type="ARBA" id="ARBA00023125"/>
    </source>
</evidence>
<dbReference type="PANTHER" id="PTHR30055">
    <property type="entry name" value="HTH-TYPE TRANSCRIPTIONAL REGULATOR RUTR"/>
    <property type="match status" value="1"/>
</dbReference>
<evidence type="ECO:0000256" key="2">
    <source>
        <dbReference type="ARBA" id="ARBA00022491"/>
    </source>
</evidence>
<keyword evidence="5" id="KW-0804">Transcription</keyword>
<dbReference type="GO" id="GO:0003700">
    <property type="term" value="F:DNA-binding transcription factor activity"/>
    <property type="evidence" value="ECO:0007669"/>
    <property type="project" value="TreeGrafter"/>
</dbReference>
<dbReference type="Pfam" id="PF00440">
    <property type="entry name" value="TetR_N"/>
    <property type="match status" value="1"/>
</dbReference>
<dbReference type="RefSeq" id="WP_120015947.1">
    <property type="nucleotide sequence ID" value="NZ_QZWZ01000015.1"/>
</dbReference>
<proteinExistence type="predicted"/>
<dbReference type="InterPro" id="IPR017757">
    <property type="entry name" value="Tscrpt_rep_BetI"/>
</dbReference>
<accession>A0A3A5KK70</accession>
<evidence type="ECO:0000256" key="5">
    <source>
        <dbReference type="ARBA" id="ARBA00023163"/>
    </source>
</evidence>
<dbReference type="InterPro" id="IPR036271">
    <property type="entry name" value="Tet_transcr_reg_TetR-rel_C_sf"/>
</dbReference>
<evidence type="ECO:0000313" key="10">
    <source>
        <dbReference type="Proteomes" id="UP000272706"/>
    </source>
</evidence>
<dbReference type="Proteomes" id="UP000272706">
    <property type="component" value="Unassembled WGS sequence"/>
</dbReference>
<keyword evidence="3" id="KW-0805">Transcription regulation</keyword>